<evidence type="ECO:0000313" key="7">
    <source>
        <dbReference type="EMBL" id="MBK4735741.1"/>
    </source>
</evidence>
<comment type="caution">
    <text evidence="7">The sequence shown here is derived from an EMBL/GenBank/DDBJ whole genome shotgun (WGS) entry which is preliminary data.</text>
</comment>
<evidence type="ECO:0000256" key="3">
    <source>
        <dbReference type="ARBA" id="ARBA00020541"/>
    </source>
</evidence>
<dbReference type="EMBL" id="JAEPBG010000005">
    <property type="protein sequence ID" value="MBK4735741.1"/>
    <property type="molecule type" value="Genomic_DNA"/>
</dbReference>
<keyword evidence="4" id="KW-0963">Cytoplasm</keyword>
<gene>
    <name evidence="7" type="ORF">JJB74_14050</name>
</gene>
<evidence type="ECO:0000313" key="8">
    <source>
        <dbReference type="Proteomes" id="UP000622890"/>
    </source>
</evidence>
<evidence type="ECO:0000256" key="5">
    <source>
        <dbReference type="ARBA" id="ARBA00022971"/>
    </source>
</evidence>
<reference evidence="7" key="1">
    <citation type="submission" date="2021-01" db="EMBL/GenBank/DDBJ databases">
        <title>Genome sequence of strain Noviherbaspirillum sp. DKR-6.</title>
        <authorList>
            <person name="Chaudhary D.K."/>
        </authorList>
    </citation>
    <scope>NUCLEOTIDE SEQUENCE</scope>
    <source>
        <strain evidence="7">DKR-6</strain>
    </source>
</reference>
<dbReference type="RefSeq" id="WP_200592513.1">
    <property type="nucleotide sequence ID" value="NZ_JAEPBG010000005.1"/>
</dbReference>
<dbReference type="GO" id="GO:0005737">
    <property type="term" value="C:cytoplasm"/>
    <property type="evidence" value="ECO:0007669"/>
    <property type="project" value="UniProtKB-SubCell"/>
</dbReference>
<dbReference type="SUPFAM" id="SSF47598">
    <property type="entry name" value="Ribbon-helix-helix"/>
    <property type="match status" value="1"/>
</dbReference>
<evidence type="ECO:0000256" key="2">
    <source>
        <dbReference type="ARBA" id="ARBA00007183"/>
    </source>
</evidence>
<dbReference type="Proteomes" id="UP000622890">
    <property type="component" value="Unassembled WGS sequence"/>
</dbReference>
<dbReference type="InterPro" id="IPR010985">
    <property type="entry name" value="Ribbon_hlx_hlx"/>
</dbReference>
<comment type="similarity">
    <text evidence="2">Belongs to the TraY family.</text>
</comment>
<proteinExistence type="inferred from homology"/>
<keyword evidence="5" id="KW-0184">Conjugation</keyword>
<protein>
    <recommendedName>
        <fullName evidence="3">Relaxosome protein TraY</fullName>
    </recommendedName>
</protein>
<dbReference type="AlphaFoldDB" id="A0A934SV60"/>
<dbReference type="GO" id="GO:0003677">
    <property type="term" value="F:DNA binding"/>
    <property type="evidence" value="ECO:0007669"/>
    <property type="project" value="UniProtKB-KW"/>
</dbReference>
<keyword evidence="8" id="KW-1185">Reference proteome</keyword>
<evidence type="ECO:0000256" key="6">
    <source>
        <dbReference type="ARBA" id="ARBA00023125"/>
    </source>
</evidence>
<dbReference type="Pfam" id="PF05509">
    <property type="entry name" value="TraY"/>
    <property type="match status" value="1"/>
</dbReference>
<dbReference type="InterPro" id="IPR008876">
    <property type="entry name" value="TraY"/>
</dbReference>
<keyword evidence="6" id="KW-0238">DNA-binding</keyword>
<evidence type="ECO:0000256" key="1">
    <source>
        <dbReference type="ARBA" id="ARBA00004496"/>
    </source>
</evidence>
<organism evidence="7 8">
    <name type="scientific">Noviherbaspirillum pedocola</name>
    <dbReference type="NCBI Taxonomy" id="2801341"/>
    <lineage>
        <taxon>Bacteria</taxon>
        <taxon>Pseudomonadati</taxon>
        <taxon>Pseudomonadota</taxon>
        <taxon>Betaproteobacteria</taxon>
        <taxon>Burkholderiales</taxon>
        <taxon>Oxalobacteraceae</taxon>
        <taxon>Noviherbaspirillum</taxon>
    </lineage>
</organism>
<dbReference type="GO" id="GO:0006355">
    <property type="term" value="P:regulation of DNA-templated transcription"/>
    <property type="evidence" value="ECO:0007669"/>
    <property type="project" value="InterPro"/>
</dbReference>
<comment type="subcellular location">
    <subcellularLocation>
        <location evidence="1">Cytoplasm</location>
    </subcellularLocation>
</comment>
<sequence length="74" mass="8266">MLAIQLPKDVEARLDEVAQRTGQSKEFHAREAIMAHLADLEDLYQAEQIALRIRSGEETSSTLDDVESRLGLAD</sequence>
<evidence type="ECO:0000256" key="4">
    <source>
        <dbReference type="ARBA" id="ARBA00022490"/>
    </source>
</evidence>
<accession>A0A934SV60</accession>
<name>A0A934SV60_9BURK</name>